<keyword evidence="1" id="KW-0812">Transmembrane</keyword>
<reference evidence="3" key="1">
    <citation type="journal article" date="2019" name="Int. J. Syst. Evol. Microbiol.">
        <title>The Global Catalogue of Microorganisms (GCM) 10K type strain sequencing project: providing services to taxonomists for standard genome sequencing and annotation.</title>
        <authorList>
            <consortium name="The Broad Institute Genomics Platform"/>
            <consortium name="The Broad Institute Genome Sequencing Center for Infectious Disease"/>
            <person name="Wu L."/>
            <person name="Ma J."/>
        </authorList>
    </citation>
    <scope>NUCLEOTIDE SEQUENCE [LARGE SCALE GENOMIC DNA]</scope>
    <source>
        <strain evidence="3">JCM 17705</strain>
    </source>
</reference>
<name>A0ABP8FV65_9SPHI</name>
<feature type="transmembrane region" description="Helical" evidence="1">
    <location>
        <begin position="59"/>
        <end position="81"/>
    </location>
</feature>
<keyword evidence="3" id="KW-1185">Reference proteome</keyword>
<accession>A0ABP8FV65</accession>
<evidence type="ECO:0000256" key="1">
    <source>
        <dbReference type="SAM" id="Phobius"/>
    </source>
</evidence>
<sequence>MFANMYTAAKPIIILLGILLNSYEYAFYKIMRKLNVLLLALAMMTLNSCSLIVDIFKAGYYVGIIVVVIVLGIILWLFSLFRGR</sequence>
<feature type="transmembrane region" description="Helical" evidence="1">
    <location>
        <begin position="34"/>
        <end position="53"/>
    </location>
</feature>
<organism evidence="2 3">
    <name type="scientific">Mucilaginibacter gynuensis</name>
    <dbReference type="NCBI Taxonomy" id="1302236"/>
    <lineage>
        <taxon>Bacteria</taxon>
        <taxon>Pseudomonadati</taxon>
        <taxon>Bacteroidota</taxon>
        <taxon>Sphingobacteriia</taxon>
        <taxon>Sphingobacteriales</taxon>
        <taxon>Sphingobacteriaceae</taxon>
        <taxon>Mucilaginibacter</taxon>
    </lineage>
</organism>
<proteinExistence type="predicted"/>
<comment type="caution">
    <text evidence="2">The sequence shown here is derived from an EMBL/GenBank/DDBJ whole genome shotgun (WGS) entry which is preliminary data.</text>
</comment>
<protein>
    <submittedName>
        <fullName evidence="2">Uncharacterized protein</fullName>
    </submittedName>
</protein>
<dbReference type="EMBL" id="BAABFT010000001">
    <property type="protein sequence ID" value="GAA4311601.1"/>
    <property type="molecule type" value="Genomic_DNA"/>
</dbReference>
<keyword evidence="1" id="KW-1133">Transmembrane helix</keyword>
<gene>
    <name evidence="2" type="ORF">GCM10023149_06660</name>
</gene>
<dbReference type="Proteomes" id="UP001500582">
    <property type="component" value="Unassembled WGS sequence"/>
</dbReference>
<feature type="transmembrane region" description="Helical" evidence="1">
    <location>
        <begin position="6"/>
        <end position="27"/>
    </location>
</feature>
<evidence type="ECO:0000313" key="3">
    <source>
        <dbReference type="Proteomes" id="UP001500582"/>
    </source>
</evidence>
<keyword evidence="1" id="KW-0472">Membrane</keyword>
<evidence type="ECO:0000313" key="2">
    <source>
        <dbReference type="EMBL" id="GAA4311601.1"/>
    </source>
</evidence>